<dbReference type="InterPro" id="IPR034660">
    <property type="entry name" value="DinB/YfiT-like"/>
</dbReference>
<dbReference type="InterPro" id="IPR017517">
    <property type="entry name" value="Maleyloyr_isom"/>
</dbReference>
<dbReference type="AlphaFoldDB" id="A0A7W7CHY2"/>
<dbReference type="Proteomes" id="UP000533598">
    <property type="component" value="Unassembled WGS sequence"/>
</dbReference>
<reference evidence="3 4" key="1">
    <citation type="submission" date="2020-08" db="EMBL/GenBank/DDBJ databases">
        <title>Sequencing the genomes of 1000 actinobacteria strains.</title>
        <authorList>
            <person name="Klenk H.-P."/>
        </authorList>
    </citation>
    <scope>NUCLEOTIDE SEQUENCE [LARGE SCALE GENOMIC DNA]</scope>
    <source>
        <strain evidence="3 4">DSM 44230</strain>
    </source>
</reference>
<dbReference type="Pfam" id="PF11716">
    <property type="entry name" value="MDMPI_N"/>
    <property type="match status" value="1"/>
</dbReference>
<sequence length="254" mass="27248">MDFTRQHTEIRVQTEVFTELAGADPRAPVPSCPGWTLGDLVRHIGGGHRWAAEIIRTRATGFLPDDQVRKLDGDDSRPLPLDWLVEGATELAEALRAAGPGLAVWTPLTSGGGTDFWARRFAHETVVHRADATLAAGIPFTVATEVALDAVDEWMMLDSLAQHFEYNPGKRALLGPGRTLAFAATDVDAAWFVDLTGEVIVSGRGRGAAAVTARAPLTDLLLALYRRKPFAGNGIAVSGDTALLAFWLTHIGFG</sequence>
<dbReference type="GO" id="GO:0005886">
    <property type="term" value="C:plasma membrane"/>
    <property type="evidence" value="ECO:0007669"/>
    <property type="project" value="TreeGrafter"/>
</dbReference>
<accession>A0A7W7CHY2</accession>
<dbReference type="Pfam" id="PF07398">
    <property type="entry name" value="MDMPI_C"/>
    <property type="match status" value="1"/>
</dbReference>
<dbReference type="InterPro" id="IPR010872">
    <property type="entry name" value="MDMPI_C-term_domain"/>
</dbReference>
<evidence type="ECO:0000313" key="3">
    <source>
        <dbReference type="EMBL" id="MBB4679804.1"/>
    </source>
</evidence>
<dbReference type="SUPFAM" id="SSF109854">
    <property type="entry name" value="DinB/YfiT-like putative metalloenzymes"/>
    <property type="match status" value="1"/>
</dbReference>
<dbReference type="InterPro" id="IPR024344">
    <property type="entry name" value="MDMPI_metal-binding"/>
</dbReference>
<feature type="domain" description="Mycothiol-dependent maleylpyruvate isomerase metal-binding" evidence="2">
    <location>
        <begin position="16"/>
        <end position="132"/>
    </location>
</feature>
<evidence type="ECO:0000259" key="2">
    <source>
        <dbReference type="Pfam" id="PF11716"/>
    </source>
</evidence>
<dbReference type="PANTHER" id="PTHR40758:SF1">
    <property type="entry name" value="CONSERVED PROTEIN"/>
    <property type="match status" value="1"/>
</dbReference>
<gene>
    <name evidence="3" type="ORF">HNR67_005922</name>
</gene>
<dbReference type="EMBL" id="JACHMH010000001">
    <property type="protein sequence ID" value="MBB4679804.1"/>
    <property type="molecule type" value="Genomic_DNA"/>
</dbReference>
<protein>
    <submittedName>
        <fullName evidence="3">Uncharacterized protein (TIGR03083 family)</fullName>
    </submittedName>
</protein>
<organism evidence="3 4">
    <name type="scientific">Crossiella cryophila</name>
    <dbReference type="NCBI Taxonomy" id="43355"/>
    <lineage>
        <taxon>Bacteria</taxon>
        <taxon>Bacillati</taxon>
        <taxon>Actinomycetota</taxon>
        <taxon>Actinomycetes</taxon>
        <taxon>Pseudonocardiales</taxon>
        <taxon>Pseudonocardiaceae</taxon>
        <taxon>Crossiella</taxon>
    </lineage>
</organism>
<dbReference type="RefSeq" id="WP_185005507.1">
    <property type="nucleotide sequence ID" value="NZ_BAAAUI010000043.1"/>
</dbReference>
<dbReference type="GO" id="GO:0046872">
    <property type="term" value="F:metal ion binding"/>
    <property type="evidence" value="ECO:0007669"/>
    <property type="project" value="InterPro"/>
</dbReference>
<evidence type="ECO:0000313" key="4">
    <source>
        <dbReference type="Proteomes" id="UP000533598"/>
    </source>
</evidence>
<name>A0A7W7CHY2_9PSEU</name>
<dbReference type="PANTHER" id="PTHR40758">
    <property type="entry name" value="CONSERVED PROTEIN"/>
    <property type="match status" value="1"/>
</dbReference>
<feature type="domain" description="MDMPI C-terminal" evidence="1">
    <location>
        <begin position="145"/>
        <end position="245"/>
    </location>
</feature>
<keyword evidence="4" id="KW-1185">Reference proteome</keyword>
<dbReference type="NCBIfam" id="TIGR03083">
    <property type="entry name" value="maleylpyruvate isomerase family mycothiol-dependent enzyme"/>
    <property type="match status" value="1"/>
</dbReference>
<evidence type="ECO:0000259" key="1">
    <source>
        <dbReference type="Pfam" id="PF07398"/>
    </source>
</evidence>
<comment type="caution">
    <text evidence="3">The sequence shown here is derived from an EMBL/GenBank/DDBJ whole genome shotgun (WGS) entry which is preliminary data.</text>
</comment>
<proteinExistence type="predicted"/>